<feature type="compositionally biased region" description="Basic and acidic residues" evidence="7">
    <location>
        <begin position="865"/>
        <end position="880"/>
    </location>
</feature>
<evidence type="ECO:0000256" key="5">
    <source>
        <dbReference type="ARBA" id="ARBA00022989"/>
    </source>
</evidence>
<dbReference type="OrthoDB" id="6500128at2759"/>
<keyword evidence="4" id="KW-0067">ATP-binding</keyword>
<keyword evidence="12" id="KW-1185">Reference proteome</keyword>
<dbReference type="Pfam" id="PF00005">
    <property type="entry name" value="ABC_tran"/>
    <property type="match status" value="2"/>
</dbReference>
<evidence type="ECO:0000256" key="6">
    <source>
        <dbReference type="ARBA" id="ARBA00023136"/>
    </source>
</evidence>
<gene>
    <name evidence="11" type="ORF">CEUSTIGMA_g7473.t1</name>
</gene>
<feature type="compositionally biased region" description="Basic and acidic residues" evidence="7">
    <location>
        <begin position="599"/>
        <end position="608"/>
    </location>
</feature>
<feature type="compositionally biased region" description="Polar residues" evidence="7">
    <location>
        <begin position="575"/>
        <end position="592"/>
    </location>
</feature>
<comment type="subcellular location">
    <subcellularLocation>
        <location evidence="1">Membrane</location>
        <topology evidence="1">Multi-pass membrane protein</topology>
    </subcellularLocation>
</comment>
<evidence type="ECO:0000256" key="7">
    <source>
        <dbReference type="SAM" id="MobiDB-lite"/>
    </source>
</evidence>
<dbReference type="PROSITE" id="PS00211">
    <property type="entry name" value="ABC_TRANSPORTER_1"/>
    <property type="match status" value="1"/>
</dbReference>
<dbReference type="AlphaFoldDB" id="A0A250XAE9"/>
<dbReference type="InterPro" id="IPR017871">
    <property type="entry name" value="ABC_transporter-like_CS"/>
</dbReference>
<feature type="transmembrane region" description="Helical" evidence="8">
    <location>
        <begin position="224"/>
        <end position="243"/>
    </location>
</feature>
<evidence type="ECO:0000256" key="8">
    <source>
        <dbReference type="SAM" id="Phobius"/>
    </source>
</evidence>
<dbReference type="Gene3D" id="3.40.50.300">
    <property type="entry name" value="P-loop containing nucleotide triphosphate hydrolases"/>
    <property type="match status" value="2"/>
</dbReference>
<proteinExistence type="predicted"/>
<feature type="domain" description="ABC transporter" evidence="9">
    <location>
        <begin position="400"/>
        <end position="805"/>
    </location>
</feature>
<dbReference type="SUPFAM" id="SSF90123">
    <property type="entry name" value="ABC transporter transmembrane region"/>
    <property type="match status" value="2"/>
</dbReference>
<feature type="transmembrane region" description="Helical" evidence="8">
    <location>
        <begin position="48"/>
        <end position="71"/>
    </location>
</feature>
<feature type="compositionally biased region" description="Basic and acidic residues" evidence="7">
    <location>
        <begin position="844"/>
        <end position="856"/>
    </location>
</feature>
<comment type="caution">
    <text evidence="11">The sequence shown here is derived from an EMBL/GenBank/DDBJ whole genome shotgun (WGS) entry which is preliminary data.</text>
</comment>
<dbReference type="Gene3D" id="1.20.1560.10">
    <property type="entry name" value="ABC transporter type 1, transmembrane domain"/>
    <property type="match status" value="2"/>
</dbReference>
<protein>
    <recommendedName>
        <fullName evidence="13">ABC transporter domain-containing protein</fullName>
    </recommendedName>
</protein>
<dbReference type="GO" id="GO:0016020">
    <property type="term" value="C:membrane"/>
    <property type="evidence" value="ECO:0007669"/>
    <property type="project" value="UniProtKB-SubCell"/>
</dbReference>
<keyword evidence="3" id="KW-0547">Nucleotide-binding</keyword>
<evidence type="ECO:0000256" key="2">
    <source>
        <dbReference type="ARBA" id="ARBA00022692"/>
    </source>
</evidence>
<evidence type="ECO:0000256" key="1">
    <source>
        <dbReference type="ARBA" id="ARBA00004141"/>
    </source>
</evidence>
<feature type="region of interest" description="Disordered" evidence="7">
    <location>
        <begin position="499"/>
        <end position="553"/>
    </location>
</feature>
<organism evidence="11 12">
    <name type="scientific">Chlamydomonas eustigma</name>
    <dbReference type="NCBI Taxonomy" id="1157962"/>
    <lineage>
        <taxon>Eukaryota</taxon>
        <taxon>Viridiplantae</taxon>
        <taxon>Chlorophyta</taxon>
        <taxon>core chlorophytes</taxon>
        <taxon>Chlorophyceae</taxon>
        <taxon>CS clade</taxon>
        <taxon>Chlamydomonadales</taxon>
        <taxon>Chlamydomonadaceae</taxon>
        <taxon>Chlamydomonas</taxon>
    </lineage>
</organism>
<dbReference type="GO" id="GO:0005524">
    <property type="term" value="F:ATP binding"/>
    <property type="evidence" value="ECO:0007669"/>
    <property type="project" value="UniProtKB-KW"/>
</dbReference>
<evidence type="ECO:0000256" key="4">
    <source>
        <dbReference type="ARBA" id="ARBA00022840"/>
    </source>
</evidence>
<dbReference type="GO" id="GO:0016887">
    <property type="term" value="F:ATP hydrolysis activity"/>
    <property type="evidence" value="ECO:0007669"/>
    <property type="project" value="InterPro"/>
</dbReference>
<evidence type="ECO:0000256" key="3">
    <source>
        <dbReference type="ARBA" id="ARBA00022741"/>
    </source>
</evidence>
<keyword evidence="6 8" id="KW-0472">Membrane</keyword>
<dbReference type="SMART" id="SM00382">
    <property type="entry name" value="AAA"/>
    <property type="match status" value="1"/>
</dbReference>
<dbReference type="Pfam" id="PF00664">
    <property type="entry name" value="ABC_membrane"/>
    <property type="match status" value="2"/>
</dbReference>
<accession>A0A250XAE9</accession>
<evidence type="ECO:0000313" key="12">
    <source>
        <dbReference type="Proteomes" id="UP000232323"/>
    </source>
</evidence>
<dbReference type="InterPro" id="IPR003439">
    <property type="entry name" value="ABC_transporter-like_ATP-bd"/>
</dbReference>
<keyword evidence="2 8" id="KW-0812">Transmembrane</keyword>
<dbReference type="Proteomes" id="UP000232323">
    <property type="component" value="Unassembled WGS sequence"/>
</dbReference>
<dbReference type="InterPro" id="IPR039421">
    <property type="entry name" value="Type_1_exporter"/>
</dbReference>
<dbReference type="CDD" id="cd18572">
    <property type="entry name" value="ABC_6TM_TAP"/>
    <property type="match status" value="1"/>
</dbReference>
<dbReference type="EMBL" id="BEGY01000048">
    <property type="protein sequence ID" value="GAX80034.1"/>
    <property type="molecule type" value="Genomic_DNA"/>
</dbReference>
<dbReference type="SUPFAM" id="SSF52540">
    <property type="entry name" value="P-loop containing nucleoside triphosphate hydrolases"/>
    <property type="match status" value="1"/>
</dbReference>
<dbReference type="InterPro" id="IPR027417">
    <property type="entry name" value="P-loop_NTPase"/>
</dbReference>
<evidence type="ECO:0000259" key="9">
    <source>
        <dbReference type="PROSITE" id="PS50893"/>
    </source>
</evidence>
<feature type="region of interest" description="Disordered" evidence="7">
    <location>
        <begin position="575"/>
        <end position="612"/>
    </location>
</feature>
<keyword evidence="5 8" id="KW-1133">Transmembrane helix</keyword>
<feature type="transmembrane region" description="Helical" evidence="8">
    <location>
        <begin position="91"/>
        <end position="116"/>
    </location>
</feature>
<evidence type="ECO:0008006" key="13">
    <source>
        <dbReference type="Google" id="ProtNLM"/>
    </source>
</evidence>
<dbReference type="PANTHER" id="PTHR43394">
    <property type="entry name" value="ATP-DEPENDENT PERMEASE MDL1, MITOCHONDRIAL"/>
    <property type="match status" value="1"/>
</dbReference>
<dbReference type="PROSITE" id="PS50893">
    <property type="entry name" value="ABC_TRANSPORTER_2"/>
    <property type="match status" value="1"/>
</dbReference>
<sequence>MRVKSAWGRAWHWLQIESPDNTSDDVKSRAALRPLLKELWKLCSGEKALLFGAVLFMVAAATAELAIPHFATTSIFAAGAPGAHLTSAQQSIQILIALVCFYSFAAAVRGALFGILNNKMTLRLRSKLFLTLIQSETAFFDANEVGTLTSRLQSDCQAMTKCISSNMNIAVRNTIQALEPGCVTPFRPCVTPFRTLVCHTIQAMRNTIQALGGFAYLWFLSKELCIATMCIITVLWAVTLAYGEFARKMQKVHQDVLACSNQVAEEVLSQSRIVRTFGTEGQESKRYNGWLGYLYQVGLRQTAGYSAYVVSSHAACYASKVVAVLLGCTMVVKGALTAEQLTNFIFYVEFVVYSSLNVCDQYTEFMEAVGASERVIQLLEAKPARQIESGLEPSHFSGRVELQDVHFRYPSRPDESALRGLSLSFPPGRVVAIVGPSGSGKSSIVALLQRLYDPSEGVMLLDGVDLKQVDATWYRKQIGVVSQEPRLFGATVASNIAYGLSDDDRPENNANSLSDDDRPENNVNSLSDDDRPENNVNSLSGGMEEEDCSTSTADCSVNSSELYQYMEVTPLLPLRTSTHPDLHSMPTSSSPNHEQEEDSAARHAEDSKQINSSALGCESLRTLLPDRHQGVKELASSALNGSSMPDLKASHGERLSLEDYLKDTELPVMAGRQEDIEAAARQANAHEFIMALPNGYNTLVTDKLLSGGQKQRIALARALVRKPRILVLDEATSALDAESEAQVQAALDEVMIERKDCTVVVIAHRLATVREADLIYVLDKGKVSESGCHQTLMEKEGLYWQMVQRQNKGHLGTSKSMEYFAVSGSTPRRASLHPSKAKKSATSHKVEAHENVDHNYHNKSSVCEEGSRHSVSDAIESQRL</sequence>
<dbReference type="PANTHER" id="PTHR43394:SF19">
    <property type="entry name" value="ABC TRANSPORTER B FAMILY"/>
    <property type="match status" value="1"/>
</dbReference>
<dbReference type="InterPro" id="IPR036640">
    <property type="entry name" value="ABC1_TM_sf"/>
</dbReference>
<dbReference type="InterPro" id="IPR011527">
    <property type="entry name" value="ABC1_TM_dom"/>
</dbReference>
<dbReference type="STRING" id="1157962.A0A250XAE9"/>
<reference evidence="11 12" key="1">
    <citation type="submission" date="2017-08" db="EMBL/GenBank/DDBJ databases">
        <title>Acidophilic green algal genome provides insights into adaptation to an acidic environment.</title>
        <authorList>
            <person name="Hirooka S."/>
            <person name="Hirose Y."/>
            <person name="Kanesaki Y."/>
            <person name="Higuchi S."/>
            <person name="Fujiwara T."/>
            <person name="Onuma R."/>
            <person name="Era A."/>
            <person name="Ohbayashi R."/>
            <person name="Uzuka A."/>
            <person name="Nozaki H."/>
            <person name="Yoshikawa H."/>
            <person name="Miyagishima S.Y."/>
        </authorList>
    </citation>
    <scope>NUCLEOTIDE SEQUENCE [LARGE SCALE GENOMIC DNA]</scope>
    <source>
        <strain evidence="11 12">NIES-2499</strain>
    </source>
</reference>
<evidence type="ECO:0000313" key="11">
    <source>
        <dbReference type="EMBL" id="GAX80034.1"/>
    </source>
</evidence>
<feature type="region of interest" description="Disordered" evidence="7">
    <location>
        <begin position="824"/>
        <end position="880"/>
    </location>
</feature>
<name>A0A250XAE9_9CHLO</name>
<evidence type="ECO:0000259" key="10">
    <source>
        <dbReference type="PROSITE" id="PS50929"/>
    </source>
</evidence>
<dbReference type="PROSITE" id="PS50929">
    <property type="entry name" value="ABC_TM1F"/>
    <property type="match status" value="1"/>
</dbReference>
<dbReference type="InterPro" id="IPR003593">
    <property type="entry name" value="AAA+_ATPase"/>
</dbReference>
<dbReference type="GO" id="GO:0015421">
    <property type="term" value="F:ABC-type oligopeptide transporter activity"/>
    <property type="evidence" value="ECO:0007669"/>
    <property type="project" value="TreeGrafter"/>
</dbReference>
<feature type="domain" description="ABC transmembrane type-1" evidence="10">
    <location>
        <begin position="51"/>
        <end position="367"/>
    </location>
</feature>